<dbReference type="FunFam" id="2.10.25.160:FF:000001">
    <property type="entry name" value="Granulin precursor"/>
    <property type="match status" value="4"/>
</dbReference>
<feature type="disulfide bond" evidence="17">
    <location>
        <begin position="301"/>
        <end position="315"/>
    </location>
</feature>
<dbReference type="FunFam" id="2.10.25.160:FF:000003">
    <property type="entry name" value="Progranulin"/>
    <property type="match status" value="1"/>
</dbReference>
<evidence type="ECO:0000256" key="6">
    <source>
        <dbReference type="ARBA" id="ARBA00022729"/>
    </source>
</evidence>
<keyword evidence="5" id="KW-0964">Secreted</keyword>
<keyword evidence="7" id="KW-0677">Repeat</keyword>
<feature type="disulfide bond" evidence="17">
    <location>
        <begin position="126"/>
        <end position="139"/>
    </location>
</feature>
<dbReference type="GO" id="GO:0051649">
    <property type="term" value="P:establishment of localization in cell"/>
    <property type="evidence" value="ECO:0007669"/>
    <property type="project" value="UniProtKB-ARBA"/>
</dbReference>
<sequence length="663" mass="71129">MWTLVSWVALVTGLVVGTQCPDGQLCPVACCLDPNGATYSCCNPVQDQRPSVLSQRLGRPCQADGHCAPGYSCILTVSGTSSCCPFPEAVSCGDGRHCCPRGFHCNADGRSCFQRSDTKPLDAVQCPDKQFQCPNSSTCCTMPDGSWGCCPMPQASCCEDKIHCCPHGTSCDLARGRCLSATGTHPLAKKMPAHKTKSSVILCPDGQSQCPDGSTCCKLPTGKYGCCPMPNAICCSDHLHCCPQNTVCDLTQSKCLSKENATDLLTKLPAHTVQDVKCDMEVSCPDDYTCCRLQSGAWGCCPFVQAVCCEDHVHCCPSGFRCDTEKGVCEQGTRQVPWMKKAPAHLSLLDLGAVEGDVPCDNVTSCPSSTTCCRLKSGEWACCPAPEVPGEGDDLGEGAVSWPGHMARLLLPCSSTFCQPTGDPSSVTVMPSWRSRAGESGWRLQGLRAQSSCLDHPFLPSPQAVCCSDHQHCCPKGYTCVARRHCKRGKQVVTGLDKVPAHRASPSHPRDMGCDQHTSCPVGQTCCPSLRGAWACCKLPHAVCCEDRQHCCPAGYTCNVKARSCEKEVDPVHPAVRLASGPPVGMGNVECGARHFCHDNQTCCPDSQGGWACCPYRKGTCCGDKHHCCPSGFRCAARGTKCLRREALRWDAPWRDPTPRQLL</sequence>
<evidence type="ECO:0000259" key="19">
    <source>
        <dbReference type="PROSITE" id="PS00799"/>
    </source>
</evidence>
<feature type="disulfide bond" evidence="17">
    <location>
        <begin position="467"/>
        <end position="480"/>
    </location>
</feature>
<feature type="domain" description="Granulins" evidence="19">
    <location>
        <begin position="158"/>
        <end position="171"/>
    </location>
</feature>
<feature type="domain" description="Granulins" evidence="19">
    <location>
        <begin position="622"/>
        <end position="635"/>
    </location>
</feature>
<evidence type="ECO:0000256" key="15">
    <source>
        <dbReference type="ARBA" id="ARBA00081408"/>
    </source>
</evidence>
<evidence type="ECO:0000313" key="20">
    <source>
        <dbReference type="Ensembl" id="ENSBIXP00000033265.1"/>
    </source>
</evidence>
<dbReference type="Pfam" id="PF00396">
    <property type="entry name" value="Granulin"/>
    <property type="match status" value="7"/>
</dbReference>
<evidence type="ECO:0000256" key="17">
    <source>
        <dbReference type="PIRSR" id="PIRSR639036-50"/>
    </source>
</evidence>
<dbReference type="SUPFAM" id="SSF57277">
    <property type="entry name" value="Granulin repeat"/>
    <property type="match status" value="6"/>
</dbReference>
<protein>
    <recommendedName>
        <fullName evidence="14">Progranulin</fullName>
    </recommendedName>
    <alternativeName>
        <fullName evidence="15">Acrogranin</fullName>
    </alternativeName>
    <alternativeName>
        <fullName evidence="16">Proepithelin</fullName>
    </alternativeName>
</protein>
<evidence type="ECO:0000256" key="12">
    <source>
        <dbReference type="ARBA" id="ARBA00058126"/>
    </source>
</evidence>
<dbReference type="Proteomes" id="UP000314981">
    <property type="component" value="Chromosome 19"/>
</dbReference>
<reference evidence="20" key="3">
    <citation type="submission" date="2025-09" db="UniProtKB">
        <authorList>
            <consortium name="Ensembl"/>
        </authorList>
    </citation>
    <scope>IDENTIFICATION</scope>
</reference>
<keyword evidence="21" id="KW-1185">Reference proteome</keyword>
<dbReference type="SMART" id="SM00277">
    <property type="entry name" value="GRAN"/>
    <property type="match status" value="7"/>
</dbReference>
<dbReference type="InterPro" id="IPR037277">
    <property type="entry name" value="Granulin_sf"/>
</dbReference>
<evidence type="ECO:0000256" key="8">
    <source>
        <dbReference type="ARBA" id="ARBA00023157"/>
    </source>
</evidence>
<dbReference type="FunFam" id="2.10.25.160:FF:000004">
    <property type="entry name" value="Granulin precursor"/>
    <property type="match status" value="1"/>
</dbReference>
<gene>
    <name evidence="20" type="primary">GRN</name>
</gene>
<keyword evidence="4" id="KW-0202">Cytokine</keyword>
<feature type="disulfide bond" evidence="17">
    <location>
        <begin position="360"/>
        <end position="372"/>
    </location>
</feature>
<evidence type="ECO:0000256" key="2">
    <source>
        <dbReference type="ARBA" id="ARBA00004613"/>
    </source>
</evidence>
<dbReference type="AlphaFoldDB" id="A0A4W2EBD8"/>
<dbReference type="PANTHER" id="PTHR12274">
    <property type="entry name" value="GRANULIN"/>
    <property type="match status" value="1"/>
</dbReference>
<feature type="disulfide bond" evidence="17">
    <location>
        <begin position="474"/>
        <end position="486"/>
    </location>
</feature>
<feature type="disulfide bond" evidence="17">
    <location>
        <begin position="316"/>
        <end position="329"/>
    </location>
</feature>
<evidence type="ECO:0000256" key="5">
    <source>
        <dbReference type="ARBA" id="ARBA00022525"/>
    </source>
</evidence>
<evidence type="ECO:0000256" key="1">
    <source>
        <dbReference type="ARBA" id="ARBA00004371"/>
    </source>
</evidence>
<keyword evidence="8 17" id="KW-1015">Disulfide bond</keyword>
<keyword evidence="6 18" id="KW-0732">Signal</keyword>
<feature type="domain" description="Granulins" evidence="19">
    <location>
        <begin position="545"/>
        <end position="558"/>
    </location>
</feature>
<dbReference type="GO" id="GO:0050793">
    <property type="term" value="P:regulation of developmental process"/>
    <property type="evidence" value="ECO:0007669"/>
    <property type="project" value="UniProtKB-ARBA"/>
</dbReference>
<dbReference type="OMA" id="CCPYSSA"/>
<dbReference type="InterPro" id="IPR039036">
    <property type="entry name" value="Granulin_fam"/>
</dbReference>
<comment type="function">
    <text evidence="11">Inhibits epithelial cell proliferation and induces epithelial cells to secrete IL-8.</text>
</comment>
<feature type="chain" id="PRO_5021291488" description="Progranulin" evidence="18">
    <location>
        <begin position="18"/>
        <end position="663"/>
    </location>
</feature>
<evidence type="ECO:0000256" key="7">
    <source>
        <dbReference type="ARBA" id="ARBA00022737"/>
    </source>
</evidence>
<feature type="disulfide bond" evidence="17">
    <location>
        <begin position="291"/>
        <end position="308"/>
    </location>
</feature>
<dbReference type="GO" id="GO:0005764">
    <property type="term" value="C:lysosome"/>
    <property type="evidence" value="ECO:0007669"/>
    <property type="project" value="UniProtKB-SubCell"/>
</dbReference>
<feature type="domain" description="Granulins" evidence="19">
    <location>
        <begin position="92"/>
        <end position="105"/>
    </location>
</feature>
<comment type="similarity">
    <text evidence="3">Belongs to the granulin family.</text>
</comment>
<evidence type="ECO:0000256" key="10">
    <source>
        <dbReference type="ARBA" id="ARBA00023228"/>
    </source>
</evidence>
<dbReference type="Gene3D" id="2.10.25.160">
    <property type="entry name" value="Granulin"/>
    <property type="match status" value="8"/>
</dbReference>
<reference evidence="20 21" key="1">
    <citation type="submission" date="2018-11" db="EMBL/GenBank/DDBJ databases">
        <title>Haplotype-resolved cattle genomes.</title>
        <authorList>
            <person name="Low W.Y."/>
            <person name="Tearle R."/>
            <person name="Bickhart D.M."/>
            <person name="Rosen B.D."/>
            <person name="Koren S."/>
            <person name="Rhie A."/>
            <person name="Hiendleder S."/>
            <person name="Phillippy A.M."/>
            <person name="Smith T.P.L."/>
            <person name="Williams J.L."/>
        </authorList>
    </citation>
    <scope>NUCLEOTIDE SEQUENCE [LARGE SCALE GENOMIC DNA]</scope>
</reference>
<keyword evidence="9" id="KW-0325">Glycoprotein</keyword>
<proteinExistence type="inferred from homology"/>
<comment type="function">
    <text evidence="13">Stabilizes CTSD through interaction with CTSD leading to maintain its aspartic-type peptidase activity.</text>
</comment>
<dbReference type="GO" id="GO:0051130">
    <property type="term" value="P:positive regulation of cellular component organization"/>
    <property type="evidence" value="ECO:0007669"/>
    <property type="project" value="UniProtKB-ARBA"/>
</dbReference>
<feature type="disulfide bond" evidence="17">
    <location>
        <begin position="366"/>
        <end position="382"/>
    </location>
</feature>
<feature type="domain" description="Granulins" evidence="19">
    <location>
        <begin position="467"/>
        <end position="480"/>
    </location>
</feature>
<evidence type="ECO:0000313" key="21">
    <source>
        <dbReference type="Proteomes" id="UP000314981"/>
    </source>
</evidence>
<feature type="signal peptide" evidence="18">
    <location>
        <begin position="1"/>
        <end position="17"/>
    </location>
</feature>
<dbReference type="GO" id="GO:0005615">
    <property type="term" value="C:extracellular space"/>
    <property type="evidence" value="ECO:0007669"/>
    <property type="project" value="UniProtKB-KW"/>
</dbReference>
<feature type="disulfide bond" evidence="17">
    <location>
        <begin position="278"/>
        <end position="290"/>
    </location>
</feature>
<dbReference type="PANTHER" id="PTHR12274:SF3">
    <property type="entry name" value="PROGRANULIN"/>
    <property type="match status" value="1"/>
</dbReference>
<dbReference type="GO" id="GO:0005125">
    <property type="term" value="F:cytokine activity"/>
    <property type="evidence" value="ECO:0007669"/>
    <property type="project" value="UniProtKB-KW"/>
</dbReference>
<evidence type="ECO:0000256" key="14">
    <source>
        <dbReference type="ARBA" id="ARBA00072161"/>
    </source>
</evidence>
<feature type="disulfide bond" evidence="17">
    <location>
        <begin position="133"/>
        <end position="149"/>
    </location>
</feature>
<dbReference type="STRING" id="30522.A0A4W2EBD8"/>
<reference evidence="20" key="2">
    <citation type="submission" date="2025-08" db="UniProtKB">
        <authorList>
            <consortium name="Ensembl"/>
        </authorList>
    </citation>
    <scope>IDENTIFICATION</scope>
</reference>
<comment type="function">
    <text evidence="12">Secreted protein that acts as a key regulator of lysosomal function and as a growth factor involved in inflammation, wound healing and cell proliferation. Regulates protein trafficking to lysosomes, and also the activity of lysosomal enzymes. Also facilitates the acidification of lysosomes, causing degradation of mature CTSD by CTSB. In addition, functions as a wound-related growth factor that acts directly on dermal fibroblasts and endothelial cells to promote division, migration and the formation of capillary-like tubule structures. Also promotes epithelial cell proliferation by blocking TNF-mediated neutrophil activation preventing release of oxidants and proteases. Moreover, modulates inflammation in neurons by preserving neurons survival, axonal outgrowth and neuronal integrity.</text>
</comment>
<keyword evidence="10" id="KW-0458">Lysosome</keyword>
<dbReference type="InterPro" id="IPR000118">
    <property type="entry name" value="Granulin"/>
</dbReference>
<organism evidence="20 21">
    <name type="scientific">Bos indicus x Bos taurus</name>
    <name type="common">Hybrid cattle</name>
    <dbReference type="NCBI Taxonomy" id="30522"/>
    <lineage>
        <taxon>Eukaryota</taxon>
        <taxon>Metazoa</taxon>
        <taxon>Chordata</taxon>
        <taxon>Craniata</taxon>
        <taxon>Vertebrata</taxon>
        <taxon>Euteleostomi</taxon>
        <taxon>Mammalia</taxon>
        <taxon>Eutheria</taxon>
        <taxon>Laurasiatheria</taxon>
        <taxon>Artiodactyla</taxon>
        <taxon>Ruminantia</taxon>
        <taxon>Pecora</taxon>
        <taxon>Bovidae</taxon>
        <taxon>Bovinae</taxon>
        <taxon>Bos</taxon>
    </lineage>
</organism>
<evidence type="ECO:0000256" key="16">
    <source>
        <dbReference type="ARBA" id="ARBA00081961"/>
    </source>
</evidence>
<accession>A0A4W2EBD8</accession>
<evidence type="ECO:0000256" key="13">
    <source>
        <dbReference type="ARBA" id="ARBA00059698"/>
    </source>
</evidence>
<comment type="subcellular location">
    <subcellularLocation>
        <location evidence="1">Lysosome</location>
    </subcellularLocation>
    <subcellularLocation>
        <location evidence="2">Secreted</location>
    </subcellularLocation>
</comment>
<evidence type="ECO:0000256" key="9">
    <source>
        <dbReference type="ARBA" id="ARBA00023180"/>
    </source>
</evidence>
<evidence type="ECO:0000256" key="3">
    <source>
        <dbReference type="ARBA" id="ARBA00010093"/>
    </source>
</evidence>
<feature type="domain" description="Granulins" evidence="19">
    <location>
        <begin position="235"/>
        <end position="248"/>
    </location>
</feature>
<feature type="disulfide bond" evidence="17">
    <location>
        <begin position="309"/>
        <end position="322"/>
    </location>
</feature>
<evidence type="ECO:0000256" key="4">
    <source>
        <dbReference type="ARBA" id="ARBA00022514"/>
    </source>
</evidence>
<dbReference type="PROSITE" id="PS00799">
    <property type="entry name" value="GRANULINS"/>
    <property type="match status" value="7"/>
</dbReference>
<feature type="domain" description="Granulins" evidence="19">
    <location>
        <begin position="309"/>
        <end position="322"/>
    </location>
</feature>
<evidence type="ECO:0000256" key="18">
    <source>
        <dbReference type="SAM" id="SignalP"/>
    </source>
</evidence>
<evidence type="ECO:0000256" key="11">
    <source>
        <dbReference type="ARBA" id="ARBA00056087"/>
    </source>
</evidence>
<dbReference type="Ensembl" id="ENSBIXT00000019439.1">
    <property type="protein sequence ID" value="ENSBIXP00000033265.1"/>
    <property type="gene ID" value="ENSBIXG00000016022.1"/>
</dbReference>
<feature type="disulfide bond" evidence="17">
    <location>
        <begin position="284"/>
        <end position="300"/>
    </location>
</feature>
<name>A0A4W2EBD8_BOBOX</name>